<evidence type="ECO:0000259" key="4">
    <source>
        <dbReference type="PROSITE" id="PS50800"/>
    </source>
</evidence>
<reference evidence="5" key="1">
    <citation type="journal article" date="2014" name="Nat. Commun.">
        <title>The rainbow trout genome provides novel insights into evolution after whole-genome duplication in vertebrates.</title>
        <authorList>
            <person name="Berthelot C."/>
            <person name="Brunet F."/>
            <person name="Chalopin D."/>
            <person name="Juanchich A."/>
            <person name="Bernard M."/>
            <person name="Noel B."/>
            <person name="Bento P."/>
            <person name="Da Silva C."/>
            <person name="Labadie K."/>
            <person name="Alberti A."/>
            <person name="Aury J.M."/>
            <person name="Louis A."/>
            <person name="Dehais P."/>
            <person name="Bardou P."/>
            <person name="Montfort J."/>
            <person name="Klopp C."/>
            <person name="Cabau C."/>
            <person name="Gaspin C."/>
            <person name="Thorgaard G.H."/>
            <person name="Boussaha M."/>
            <person name="Quillet E."/>
            <person name="Guyomard R."/>
            <person name="Galiana D."/>
            <person name="Bobe J."/>
            <person name="Volff J.N."/>
            <person name="Genet C."/>
            <person name="Wincker P."/>
            <person name="Jaillon O."/>
            <person name="Roest Crollius H."/>
            <person name="Guiguen Y."/>
        </authorList>
    </citation>
    <scope>NUCLEOTIDE SEQUENCE [LARGE SCALE GENOMIC DNA]</scope>
</reference>
<dbReference type="Pfam" id="PF02037">
    <property type="entry name" value="SAP"/>
    <property type="match status" value="1"/>
</dbReference>
<evidence type="ECO:0000313" key="6">
    <source>
        <dbReference type="Proteomes" id="UP000193380"/>
    </source>
</evidence>
<proteinExistence type="inferred from homology"/>
<evidence type="ECO:0000256" key="3">
    <source>
        <dbReference type="SAM" id="MobiDB-lite"/>
    </source>
</evidence>
<dbReference type="Gene3D" id="1.10.720.30">
    <property type="entry name" value="SAP domain"/>
    <property type="match status" value="1"/>
</dbReference>
<protein>
    <recommendedName>
        <fullName evidence="4">SAP domain-containing protein</fullName>
    </recommendedName>
</protein>
<dbReference type="InterPro" id="IPR003034">
    <property type="entry name" value="SAP_dom"/>
</dbReference>
<evidence type="ECO:0000256" key="2">
    <source>
        <dbReference type="ARBA" id="ARBA00046328"/>
    </source>
</evidence>
<dbReference type="SMART" id="SM00513">
    <property type="entry name" value="SAP"/>
    <property type="match status" value="1"/>
</dbReference>
<dbReference type="PaxDb" id="8022-A0A060VUG4"/>
<dbReference type="SUPFAM" id="SSF68906">
    <property type="entry name" value="SAP domain"/>
    <property type="match status" value="1"/>
</dbReference>
<feature type="compositionally biased region" description="Acidic residues" evidence="3">
    <location>
        <begin position="138"/>
        <end position="149"/>
    </location>
</feature>
<dbReference type="InterPro" id="IPR052240">
    <property type="entry name" value="SAP_domain_ribonucleoprotein"/>
</dbReference>
<accession>A0A060VUG4</accession>
<name>A0A060VUG4_ONCMY</name>
<gene>
    <name evidence="5" type="ORF">GSONMT00064188001</name>
</gene>
<dbReference type="PROSITE" id="PS50800">
    <property type="entry name" value="SAP"/>
    <property type="match status" value="1"/>
</dbReference>
<reference evidence="5" key="2">
    <citation type="submission" date="2014-03" db="EMBL/GenBank/DDBJ databases">
        <authorList>
            <person name="Genoscope - CEA"/>
        </authorList>
    </citation>
    <scope>NUCLEOTIDE SEQUENCE</scope>
</reference>
<dbReference type="PANTHER" id="PTHR46551">
    <property type="entry name" value="SAP DOMAIN-CONTAINING RIBONUCLEOPROTEIN"/>
    <property type="match status" value="1"/>
</dbReference>
<evidence type="ECO:0000313" key="5">
    <source>
        <dbReference type="EMBL" id="CDQ56609.1"/>
    </source>
</evidence>
<dbReference type="STRING" id="8022.A0A060VUG4"/>
<comment type="similarity">
    <text evidence="2">Belongs to the SAP domain-containing ribonucleoprotein family.</text>
</comment>
<dbReference type="EMBL" id="FR904267">
    <property type="protein sequence ID" value="CDQ56609.1"/>
    <property type="molecule type" value="Genomic_DNA"/>
</dbReference>
<sequence length="183" mass="20689">MVSITSRVKYRQMAAPLNFFSIYTVSHESRQASYSQSSVVLLRLSVKRTTALDILFPLLPDTNKMADVVEIHKLKLAELKQECAVRGLEVKGNKGDLIGRLQAYLEEHASLLALQCEENIYLACYVPEDEVNEEEVLGELEDDPKEEEINERPAEEAAGEAAVPEKSVLYFTHTHLPIEYFMS</sequence>
<organism evidence="5 6">
    <name type="scientific">Oncorhynchus mykiss</name>
    <name type="common">Rainbow trout</name>
    <name type="synonym">Salmo gairdneri</name>
    <dbReference type="NCBI Taxonomy" id="8022"/>
    <lineage>
        <taxon>Eukaryota</taxon>
        <taxon>Metazoa</taxon>
        <taxon>Chordata</taxon>
        <taxon>Craniata</taxon>
        <taxon>Vertebrata</taxon>
        <taxon>Euteleostomi</taxon>
        <taxon>Actinopterygii</taxon>
        <taxon>Neopterygii</taxon>
        <taxon>Teleostei</taxon>
        <taxon>Protacanthopterygii</taxon>
        <taxon>Salmoniformes</taxon>
        <taxon>Salmonidae</taxon>
        <taxon>Salmoninae</taxon>
        <taxon>Oncorhynchus</taxon>
    </lineage>
</organism>
<feature type="region of interest" description="Disordered" evidence="3">
    <location>
        <begin position="138"/>
        <end position="161"/>
    </location>
</feature>
<keyword evidence="1" id="KW-0597">Phosphoprotein</keyword>
<feature type="domain" description="SAP" evidence="4">
    <location>
        <begin position="71"/>
        <end position="105"/>
    </location>
</feature>
<dbReference type="GO" id="GO:0005634">
    <property type="term" value="C:nucleus"/>
    <property type="evidence" value="ECO:0007669"/>
    <property type="project" value="TreeGrafter"/>
</dbReference>
<dbReference type="InterPro" id="IPR036361">
    <property type="entry name" value="SAP_dom_sf"/>
</dbReference>
<dbReference type="AlphaFoldDB" id="A0A060VUG4"/>
<dbReference type="PANTHER" id="PTHR46551:SF1">
    <property type="entry name" value="SAP DOMAIN-CONTAINING RIBONUCLEOPROTEIN"/>
    <property type="match status" value="1"/>
</dbReference>
<dbReference type="GO" id="GO:0016973">
    <property type="term" value="P:poly(A)+ mRNA export from nucleus"/>
    <property type="evidence" value="ECO:0007669"/>
    <property type="project" value="TreeGrafter"/>
</dbReference>
<evidence type="ECO:0000256" key="1">
    <source>
        <dbReference type="ARBA" id="ARBA00022553"/>
    </source>
</evidence>
<dbReference type="Proteomes" id="UP000193380">
    <property type="component" value="Unassembled WGS sequence"/>
</dbReference>